<dbReference type="InterPro" id="IPR015943">
    <property type="entry name" value="WD40/YVTN_repeat-like_dom_sf"/>
</dbReference>
<evidence type="ECO:0008006" key="6">
    <source>
        <dbReference type="Google" id="ProtNLM"/>
    </source>
</evidence>
<sequence>MAAASAAGAGSRPGDVALAHPPKDGVTAVAFAPKDGSDGLLVSSWDSTLSLHTGSTGARLVSHAHAAPVLDCCWQTHTAALTASLDRGVRVVDFGSATSTATVLGYHGAGVRCVRWSQSHSCAVSAGWDGTVRVWDPRASKQVAELGLPSKAFGMDVCVDGVSSGAADAVVVACEGRRLVTLDLRDTSSAAEDREAALKHQLRCVAAMPGKPAGAAAWGNSGAPGVAIGSIEGRVSLEHLSPAVTGAASATPGFAFKCHRRDAGGDAGPVAHPVNAIAFNRRHGTFATGGGDGTVVLWDGGAKKRLGKPSAAFPTSVSALAFSHDSSLLAVAVSYAFEAGDIEHPPDAVVVRRLDDADIRPRAKKASA</sequence>
<dbReference type="InterPro" id="IPR001680">
    <property type="entry name" value="WD40_rpt"/>
</dbReference>
<feature type="repeat" description="WD" evidence="3">
    <location>
        <begin position="104"/>
        <end position="145"/>
    </location>
</feature>
<dbReference type="OMA" id="WDSTLHI"/>
<keyword evidence="1 3" id="KW-0853">WD repeat</keyword>
<dbReference type="Gene3D" id="2.130.10.10">
    <property type="entry name" value="YVTN repeat-like/Quinoprotein amine dehydrogenase"/>
    <property type="match status" value="1"/>
</dbReference>
<dbReference type="SUPFAM" id="SSF50978">
    <property type="entry name" value="WD40 repeat-like"/>
    <property type="match status" value="1"/>
</dbReference>
<dbReference type="PROSITE" id="PS50082">
    <property type="entry name" value="WD_REPEATS_2"/>
    <property type="match status" value="2"/>
</dbReference>
<gene>
    <name evidence="4" type="ORF">FNF29_03132</name>
</gene>
<evidence type="ECO:0000256" key="1">
    <source>
        <dbReference type="ARBA" id="ARBA00022574"/>
    </source>
</evidence>
<evidence type="ECO:0000313" key="5">
    <source>
        <dbReference type="Proteomes" id="UP000323011"/>
    </source>
</evidence>
<organism evidence="4 5">
    <name type="scientific">Cafeteria roenbergensis</name>
    <name type="common">Marine flagellate</name>
    <dbReference type="NCBI Taxonomy" id="33653"/>
    <lineage>
        <taxon>Eukaryota</taxon>
        <taxon>Sar</taxon>
        <taxon>Stramenopiles</taxon>
        <taxon>Bigyra</taxon>
        <taxon>Opalozoa</taxon>
        <taxon>Bicosoecida</taxon>
        <taxon>Cafeteriaceae</taxon>
        <taxon>Cafeteria</taxon>
    </lineage>
</organism>
<protein>
    <recommendedName>
        <fullName evidence="6">Anaphase-promoting complex subunit 4 WD40 domain-containing protein</fullName>
    </recommendedName>
</protein>
<dbReference type="PROSITE" id="PS50294">
    <property type="entry name" value="WD_REPEATS_REGION"/>
    <property type="match status" value="1"/>
</dbReference>
<evidence type="ECO:0000256" key="2">
    <source>
        <dbReference type="ARBA" id="ARBA00022737"/>
    </source>
</evidence>
<dbReference type="InterPro" id="IPR036322">
    <property type="entry name" value="WD40_repeat_dom_sf"/>
</dbReference>
<proteinExistence type="predicted"/>
<name>A0A5A8CKR0_CAFRO</name>
<comment type="caution">
    <text evidence="4">The sequence shown here is derived from an EMBL/GenBank/DDBJ whole genome shotgun (WGS) entry which is preliminary data.</text>
</comment>
<accession>A0A5A8CKR0</accession>
<dbReference type="AlphaFoldDB" id="A0A5A8CKR0"/>
<dbReference type="EMBL" id="VLTN01000016">
    <property type="protein sequence ID" value="KAA0153319.1"/>
    <property type="molecule type" value="Genomic_DNA"/>
</dbReference>
<keyword evidence="5" id="KW-1185">Reference proteome</keyword>
<dbReference type="Pfam" id="PF00400">
    <property type="entry name" value="WD40"/>
    <property type="match status" value="2"/>
</dbReference>
<dbReference type="PANTHER" id="PTHR10971">
    <property type="entry name" value="MRNA EXPORT FACTOR AND BUB3"/>
    <property type="match status" value="1"/>
</dbReference>
<keyword evidence="2" id="KW-0677">Repeat</keyword>
<feature type="repeat" description="WD" evidence="3">
    <location>
        <begin position="274"/>
        <end position="299"/>
    </location>
</feature>
<dbReference type="Proteomes" id="UP000323011">
    <property type="component" value="Unassembled WGS sequence"/>
</dbReference>
<reference evidence="4 5" key="1">
    <citation type="submission" date="2019-07" db="EMBL/GenBank/DDBJ databases">
        <title>Genomes of Cafeteria roenbergensis.</title>
        <authorList>
            <person name="Fischer M.G."/>
            <person name="Hackl T."/>
            <person name="Roman M."/>
        </authorList>
    </citation>
    <scope>NUCLEOTIDE SEQUENCE [LARGE SCALE GENOMIC DNA]</scope>
    <source>
        <strain evidence="4 5">BVI</strain>
    </source>
</reference>
<evidence type="ECO:0000313" key="4">
    <source>
        <dbReference type="EMBL" id="KAA0153319.1"/>
    </source>
</evidence>
<evidence type="ECO:0000256" key="3">
    <source>
        <dbReference type="PROSITE-ProRule" id="PRU00221"/>
    </source>
</evidence>
<dbReference type="SMART" id="SM00320">
    <property type="entry name" value="WD40"/>
    <property type="match status" value="4"/>
</dbReference>